<feature type="signal peptide" evidence="6">
    <location>
        <begin position="1"/>
        <end position="22"/>
    </location>
</feature>
<keyword evidence="8" id="KW-0645">Protease</keyword>
<evidence type="ECO:0000256" key="5">
    <source>
        <dbReference type="ARBA" id="ARBA00023180"/>
    </source>
</evidence>
<dbReference type="InterPro" id="IPR043504">
    <property type="entry name" value="Peptidase_S1_PA_chymotrypsin"/>
</dbReference>
<organism evidence="8">
    <name type="scientific">Rhipicephalus microplus</name>
    <name type="common">Cattle tick</name>
    <name type="synonym">Boophilus microplus</name>
    <dbReference type="NCBI Taxonomy" id="6941"/>
    <lineage>
        <taxon>Eukaryota</taxon>
        <taxon>Metazoa</taxon>
        <taxon>Ecdysozoa</taxon>
        <taxon>Arthropoda</taxon>
        <taxon>Chelicerata</taxon>
        <taxon>Arachnida</taxon>
        <taxon>Acari</taxon>
        <taxon>Parasitiformes</taxon>
        <taxon>Ixodida</taxon>
        <taxon>Ixodoidea</taxon>
        <taxon>Ixodidae</taxon>
        <taxon>Rhipicephalinae</taxon>
        <taxon>Rhipicephalus</taxon>
        <taxon>Boophilus</taxon>
    </lineage>
</organism>
<accession>A0A6G5A448</accession>
<keyword evidence="3 6" id="KW-0732">Signal</keyword>
<dbReference type="PANTHER" id="PTHR24252">
    <property type="entry name" value="ACROSIN-RELATED"/>
    <property type="match status" value="1"/>
</dbReference>
<evidence type="ECO:0000256" key="1">
    <source>
        <dbReference type="ARBA" id="ARBA00004613"/>
    </source>
</evidence>
<evidence type="ECO:0000313" key="8">
    <source>
        <dbReference type="EMBL" id="NIE45772.1"/>
    </source>
</evidence>
<keyword evidence="4" id="KW-1015">Disulfide bond</keyword>
<evidence type="ECO:0000256" key="3">
    <source>
        <dbReference type="ARBA" id="ARBA00022729"/>
    </source>
</evidence>
<feature type="chain" id="PRO_5026129026" evidence="6">
    <location>
        <begin position="23"/>
        <end position="298"/>
    </location>
</feature>
<evidence type="ECO:0000259" key="7">
    <source>
        <dbReference type="PROSITE" id="PS50240"/>
    </source>
</evidence>
<dbReference type="FunFam" id="2.40.10.10:FF:000068">
    <property type="entry name" value="transmembrane protease serine 2"/>
    <property type="match status" value="1"/>
</dbReference>
<evidence type="ECO:0000256" key="4">
    <source>
        <dbReference type="ARBA" id="ARBA00023157"/>
    </source>
</evidence>
<dbReference type="Pfam" id="PF00089">
    <property type="entry name" value="Trypsin"/>
    <property type="match status" value="1"/>
</dbReference>
<dbReference type="VEuPathDB" id="VectorBase:LOC119165248"/>
<sequence length="298" mass="32394">MIFLAIGVSLLLGSSSSLRAHGLQINGPECGITTHEMIVNGSYAKPGQFPWMVFLIVHSRDGKRFGCGGTILTQRHILTAAHCMYPDGTVAVGAEAYYGNIDKRRSKMLQVIKLIRHPKYNDKSLSHDIAVFVVKKPFEYGPNARPICIPTAPVNITGTDNILAGWGLIREGGPGTSYLKYTTVTVQPNHMCGATFRGYDSRVMYCAYKTATDSCQGDSGGPGMYRVSGGHRYVQVGIVSYGHGCARENVPGVYTRVDVFAPWLNKVVGSYDRAYTNAVPMPLGLSTVSQPPPLIQFL</sequence>
<dbReference type="Gene3D" id="2.40.10.10">
    <property type="entry name" value="Trypsin-like serine proteases"/>
    <property type="match status" value="1"/>
</dbReference>
<dbReference type="InterPro" id="IPR009003">
    <property type="entry name" value="Peptidase_S1_PA"/>
</dbReference>
<keyword evidence="8" id="KW-0378">Hydrolase</keyword>
<dbReference type="InterPro" id="IPR018114">
    <property type="entry name" value="TRYPSIN_HIS"/>
</dbReference>
<evidence type="ECO:0000256" key="2">
    <source>
        <dbReference type="ARBA" id="ARBA00022525"/>
    </source>
</evidence>
<dbReference type="CDD" id="cd00190">
    <property type="entry name" value="Tryp_SPc"/>
    <property type="match status" value="1"/>
</dbReference>
<dbReference type="PROSITE" id="PS00134">
    <property type="entry name" value="TRYPSIN_HIS"/>
    <property type="match status" value="1"/>
</dbReference>
<dbReference type="SMART" id="SM00020">
    <property type="entry name" value="Tryp_SPc"/>
    <property type="match status" value="1"/>
</dbReference>
<dbReference type="PROSITE" id="PS50240">
    <property type="entry name" value="TRYPSIN_DOM"/>
    <property type="match status" value="1"/>
</dbReference>
<reference evidence="8" key="1">
    <citation type="submission" date="2020-03" db="EMBL/GenBank/DDBJ databases">
        <title>A transcriptome and proteome of the tick Rhipicephalus microplus shaped by the genetic composition of its hosts and developmental stage.</title>
        <authorList>
            <person name="Garcia G.R."/>
            <person name="Ribeiro J.M.C."/>
            <person name="Maruyama S.R."/>
            <person name="Gardinasse L.G."/>
            <person name="Nelson K."/>
            <person name="Ferreira B.R."/>
            <person name="Andrade T.G."/>
            <person name="Santos I.K.F.M."/>
        </authorList>
    </citation>
    <scope>NUCLEOTIDE SEQUENCE</scope>
    <source>
        <strain evidence="8">NSGR</strain>
        <tissue evidence="8">Salivary glands</tissue>
    </source>
</reference>
<comment type="subcellular location">
    <subcellularLocation>
        <location evidence="1">Secreted</location>
    </subcellularLocation>
</comment>
<dbReference type="GO" id="GO:0004252">
    <property type="term" value="F:serine-type endopeptidase activity"/>
    <property type="evidence" value="ECO:0007669"/>
    <property type="project" value="InterPro"/>
</dbReference>
<dbReference type="PRINTS" id="PR00722">
    <property type="entry name" value="CHYMOTRYPSIN"/>
</dbReference>
<dbReference type="FunFam" id="2.40.10.10:FF:000054">
    <property type="entry name" value="Complement C1r subcomponent"/>
    <property type="match status" value="1"/>
</dbReference>
<protein>
    <submittedName>
        <fullName evidence="8">Putative trypsin-like serine protease</fullName>
    </submittedName>
</protein>
<keyword evidence="5" id="KW-0325">Glycoprotein</keyword>
<feature type="domain" description="Peptidase S1" evidence="7">
    <location>
        <begin position="38"/>
        <end position="269"/>
    </location>
</feature>
<dbReference type="PANTHER" id="PTHR24252:SF7">
    <property type="entry name" value="HYALIN"/>
    <property type="match status" value="1"/>
</dbReference>
<dbReference type="InterPro" id="IPR001314">
    <property type="entry name" value="Peptidase_S1A"/>
</dbReference>
<proteinExistence type="predicted"/>
<dbReference type="SUPFAM" id="SSF50494">
    <property type="entry name" value="Trypsin-like serine proteases"/>
    <property type="match status" value="1"/>
</dbReference>
<dbReference type="GO" id="GO:0005576">
    <property type="term" value="C:extracellular region"/>
    <property type="evidence" value="ECO:0007669"/>
    <property type="project" value="UniProtKB-SubCell"/>
</dbReference>
<dbReference type="OrthoDB" id="6505858at2759"/>
<keyword evidence="2" id="KW-0964">Secreted</keyword>
<dbReference type="InterPro" id="IPR001254">
    <property type="entry name" value="Trypsin_dom"/>
</dbReference>
<dbReference type="AlphaFoldDB" id="A0A6G5A448"/>
<dbReference type="EMBL" id="GIKN01003499">
    <property type="protein sequence ID" value="NIE45772.1"/>
    <property type="molecule type" value="Transcribed_RNA"/>
</dbReference>
<name>A0A6G5A448_RHIMP</name>
<evidence type="ECO:0000256" key="6">
    <source>
        <dbReference type="SAM" id="SignalP"/>
    </source>
</evidence>
<dbReference type="GO" id="GO:0006508">
    <property type="term" value="P:proteolysis"/>
    <property type="evidence" value="ECO:0007669"/>
    <property type="project" value="UniProtKB-KW"/>
</dbReference>